<dbReference type="STRING" id="1798338.A3J56_02835"/>
<evidence type="ECO:0000313" key="1">
    <source>
        <dbReference type="EMBL" id="OGF74408.1"/>
    </source>
</evidence>
<accession>A0A1F5WFD6</accession>
<dbReference type="EMBL" id="MFHQ01000024">
    <property type="protein sequence ID" value="OGF74408.1"/>
    <property type="molecule type" value="Genomic_DNA"/>
</dbReference>
<protein>
    <submittedName>
        <fullName evidence="1">Uncharacterized protein</fullName>
    </submittedName>
</protein>
<dbReference type="Proteomes" id="UP000178406">
    <property type="component" value="Unassembled WGS sequence"/>
</dbReference>
<proteinExistence type="predicted"/>
<reference evidence="1 2" key="1">
    <citation type="journal article" date="2016" name="Nat. Commun.">
        <title>Thousands of microbial genomes shed light on interconnected biogeochemical processes in an aquifer system.</title>
        <authorList>
            <person name="Anantharaman K."/>
            <person name="Brown C.T."/>
            <person name="Hug L.A."/>
            <person name="Sharon I."/>
            <person name="Castelle C.J."/>
            <person name="Probst A.J."/>
            <person name="Thomas B.C."/>
            <person name="Singh A."/>
            <person name="Wilkins M.J."/>
            <person name="Karaoz U."/>
            <person name="Brodie E.L."/>
            <person name="Williams K.H."/>
            <person name="Hubbard S.S."/>
            <person name="Banfield J.F."/>
        </authorList>
    </citation>
    <scope>NUCLEOTIDE SEQUENCE [LARGE SCALE GENOMIC DNA]</scope>
</reference>
<dbReference type="AlphaFoldDB" id="A0A1F5WFD6"/>
<organism evidence="1 2">
    <name type="scientific">Candidatus Giovannonibacteria bacterium RIFCSPHIGHO2_02_FULL_46_20</name>
    <dbReference type="NCBI Taxonomy" id="1798338"/>
    <lineage>
        <taxon>Bacteria</taxon>
        <taxon>Candidatus Giovannoniibacteriota</taxon>
    </lineage>
</organism>
<name>A0A1F5WFD6_9BACT</name>
<evidence type="ECO:0000313" key="2">
    <source>
        <dbReference type="Proteomes" id="UP000178406"/>
    </source>
</evidence>
<gene>
    <name evidence="1" type="ORF">A3J56_02835</name>
</gene>
<comment type="caution">
    <text evidence="1">The sequence shown here is derived from an EMBL/GenBank/DDBJ whole genome shotgun (WGS) entry which is preliminary data.</text>
</comment>
<sequence>MEREQKQNEFGIKESIVISAFIFAAAWIFTTEIPSQKNTTEALPLPNVSNPVELLEETMPPQDNVISLEDTVLPPEGVVIPVVWGDLGIQMARAGVIDAERFEALYEGRGGLSDETKALLYGENNGAIKITAKNSGEVLNLLWALGLGNKNDILDNGPMMDPRYGGAGRFASTGGWTVARGDSMEHYSQHQFVALTADQQALVERVSKNIYRPCCNNPTYFPDCNHGMAMLGLLELMASQGVGEKEMYTAALQVNAYWFPDTYLTIAQYLTSKGIEWKNADPKELLGAKYSSGSGYQQILLQVTEPAQKSGGGCGV</sequence>